<protein>
    <submittedName>
        <fullName evidence="1">Uncharacterized protein</fullName>
    </submittedName>
</protein>
<dbReference type="EMBL" id="JH594606">
    <property type="protein sequence ID" value="EHQ01555.1"/>
    <property type="molecule type" value="Genomic_DNA"/>
</dbReference>
<evidence type="ECO:0000313" key="2">
    <source>
        <dbReference type="Proteomes" id="UP000003844"/>
    </source>
</evidence>
<dbReference type="eggNOG" id="COG0308">
    <property type="taxonomic scope" value="Bacteria"/>
</dbReference>
<dbReference type="STRING" id="865937.Gilli_0863"/>
<dbReference type="AlphaFoldDB" id="H2BTG9"/>
<dbReference type="HOGENOM" id="CLU_1550824_0_0_10"/>
<proteinExistence type="predicted"/>
<accession>H2BTG9</accession>
<sequence>NDALRQLLKEKPSEPPLPTTLDLYRELQAVTPDTLQYLVKDLFAENTFWELKTDVATTKKLETGMWQVTLEVKARKIAVDSMGIETEVPMKDWIEIGVYAPREKDKSSGKEIYLKKHRINSGKKRFIINVSEEPNNAGIDPNHLLIDLNLQNNTRKVKIDGVKEEEEEKGIL</sequence>
<dbReference type="Proteomes" id="UP000003844">
    <property type="component" value="Unassembled WGS sequence"/>
</dbReference>
<evidence type="ECO:0000313" key="1">
    <source>
        <dbReference type="EMBL" id="EHQ01555.1"/>
    </source>
</evidence>
<gene>
    <name evidence="1" type="ORF">Gilli_0863</name>
</gene>
<reference evidence="2" key="1">
    <citation type="journal article" date="2012" name="Stand. Genomic Sci.">
        <title>Genome sequence of the Antarctic rhodopsins-containing flavobacterium Gillisia limnaea type strain (R-8282(T)).</title>
        <authorList>
            <person name="Riedel T."/>
            <person name="Held B."/>
            <person name="Nolan M."/>
            <person name="Lucas S."/>
            <person name="Lapidus A."/>
            <person name="Tice H."/>
            <person name="Del Rio T.G."/>
            <person name="Cheng J.F."/>
            <person name="Han C."/>
            <person name="Tapia R."/>
            <person name="Goodwin L.A."/>
            <person name="Pitluck S."/>
            <person name="Liolios K."/>
            <person name="Mavromatis K."/>
            <person name="Pagani I."/>
            <person name="Ivanova N."/>
            <person name="Mikhailova N."/>
            <person name="Pati A."/>
            <person name="Chen A."/>
            <person name="Palaniappan K."/>
            <person name="Land M."/>
            <person name="Rohde M."/>
            <person name="Tindall B.J."/>
            <person name="Detter J.C."/>
            <person name="Goker M."/>
            <person name="Bristow J."/>
            <person name="Eisen J.A."/>
            <person name="Markowitz V."/>
            <person name="Hugenholtz P."/>
            <person name="Kyrpides N.C."/>
            <person name="Klenk H.P."/>
            <person name="Woyke T."/>
        </authorList>
    </citation>
    <scope>NUCLEOTIDE SEQUENCE [LARGE SCALE GENOMIC DNA]</scope>
    <source>
        <strain evidence="2">DSM 15749 / LMG 21470 / R-8282</strain>
    </source>
</reference>
<keyword evidence="2" id="KW-1185">Reference proteome</keyword>
<organism evidence="1 2">
    <name type="scientific">Gillisia limnaea (strain DSM 15749 / LMG 21470 / R-8282)</name>
    <dbReference type="NCBI Taxonomy" id="865937"/>
    <lineage>
        <taxon>Bacteria</taxon>
        <taxon>Pseudomonadati</taxon>
        <taxon>Bacteroidota</taxon>
        <taxon>Flavobacteriia</taxon>
        <taxon>Flavobacteriales</taxon>
        <taxon>Flavobacteriaceae</taxon>
        <taxon>Gillisia</taxon>
    </lineage>
</organism>
<name>H2BTG9_GILLR</name>
<feature type="non-terminal residue" evidence="1">
    <location>
        <position position="1"/>
    </location>
</feature>